<dbReference type="EMBL" id="FRAC01000030">
    <property type="protein sequence ID" value="SHL35644.1"/>
    <property type="molecule type" value="Genomic_DNA"/>
</dbReference>
<dbReference type="InterPro" id="IPR008979">
    <property type="entry name" value="Galactose-bd-like_sf"/>
</dbReference>
<evidence type="ECO:0000259" key="1">
    <source>
        <dbReference type="Pfam" id="PF24135"/>
    </source>
</evidence>
<feature type="domain" description="DUF7402" evidence="1">
    <location>
        <begin position="126"/>
        <end position="236"/>
    </location>
</feature>
<dbReference type="STRING" id="1121322.SAMN02745136_04715"/>
<name>A0A1M6ZYY7_9FIRM</name>
<dbReference type="Pfam" id="PF24135">
    <property type="entry name" value="DUF7402"/>
    <property type="match status" value="1"/>
</dbReference>
<sequence>MLELKVVDKNGNLLALNKGEGEVSLVYKEEYKEGDKLLITSSKKDCFLYIQVDDALGTALVYITKNEITYQIPFEEARFSLSPKAFSGNIHLLSVREVMEEEKENYRNLAQNVMDQPEVDGCYPHASANAETRGESVFAAKNAIDGVIENHSHGNWPYASWGINRREDAEFKLEFGRSVIIDKINLYTRADFPHDNWWEKVTLAFSDGSISELELEKSDKAHVLKLNGKKAEWLLLHKLVKSKDPSPFPALTQIEVYGREA</sequence>
<reference evidence="2 3" key="1">
    <citation type="submission" date="2016-11" db="EMBL/GenBank/DDBJ databases">
        <authorList>
            <person name="Jaros S."/>
            <person name="Januszkiewicz K."/>
            <person name="Wedrychowicz H."/>
        </authorList>
    </citation>
    <scope>NUCLEOTIDE SEQUENCE [LARGE SCALE GENOMIC DNA]</scope>
    <source>
        <strain evidence="2 3">DSM 15929</strain>
    </source>
</reference>
<dbReference type="SUPFAM" id="SSF49785">
    <property type="entry name" value="Galactose-binding domain-like"/>
    <property type="match status" value="1"/>
</dbReference>
<protein>
    <recommendedName>
        <fullName evidence="1">DUF7402 domain-containing protein</fullName>
    </recommendedName>
</protein>
<evidence type="ECO:0000313" key="2">
    <source>
        <dbReference type="EMBL" id="SHL35644.1"/>
    </source>
</evidence>
<proteinExistence type="predicted"/>
<dbReference type="OrthoDB" id="5674083at2"/>
<evidence type="ECO:0000313" key="3">
    <source>
        <dbReference type="Proteomes" id="UP000184386"/>
    </source>
</evidence>
<dbReference type="InterPro" id="IPR055826">
    <property type="entry name" value="DUF7402"/>
</dbReference>
<dbReference type="Gene3D" id="2.60.120.260">
    <property type="entry name" value="Galactose-binding domain-like"/>
    <property type="match status" value="1"/>
</dbReference>
<dbReference type="AlphaFoldDB" id="A0A1M6ZYY7"/>
<organism evidence="2 3">
    <name type="scientific">Anaerocolumna jejuensis DSM 15929</name>
    <dbReference type="NCBI Taxonomy" id="1121322"/>
    <lineage>
        <taxon>Bacteria</taxon>
        <taxon>Bacillati</taxon>
        <taxon>Bacillota</taxon>
        <taxon>Clostridia</taxon>
        <taxon>Lachnospirales</taxon>
        <taxon>Lachnospiraceae</taxon>
        <taxon>Anaerocolumna</taxon>
    </lineage>
</organism>
<keyword evidence="3" id="KW-1185">Reference proteome</keyword>
<dbReference type="RefSeq" id="WP_073279506.1">
    <property type="nucleotide sequence ID" value="NZ_FRAC01000030.1"/>
</dbReference>
<gene>
    <name evidence="2" type="ORF">SAMN02745136_04715</name>
</gene>
<dbReference type="Proteomes" id="UP000184386">
    <property type="component" value="Unassembled WGS sequence"/>
</dbReference>
<accession>A0A1M6ZYY7</accession>